<proteinExistence type="predicted"/>
<reference evidence="1 2" key="1">
    <citation type="submission" date="2021-06" db="EMBL/GenBank/DDBJ databases">
        <authorList>
            <person name="Kallberg Y."/>
            <person name="Tangrot J."/>
            <person name="Rosling A."/>
        </authorList>
    </citation>
    <scope>NUCLEOTIDE SEQUENCE [LARGE SCALE GENOMIC DNA]</scope>
    <source>
        <strain evidence="1 2">120-4 pot B 10/14</strain>
    </source>
</reference>
<organism evidence="1 2">
    <name type="scientific">Gigaspora margarita</name>
    <dbReference type="NCBI Taxonomy" id="4874"/>
    <lineage>
        <taxon>Eukaryota</taxon>
        <taxon>Fungi</taxon>
        <taxon>Fungi incertae sedis</taxon>
        <taxon>Mucoromycota</taxon>
        <taxon>Glomeromycotina</taxon>
        <taxon>Glomeromycetes</taxon>
        <taxon>Diversisporales</taxon>
        <taxon>Gigasporaceae</taxon>
        <taxon>Gigaspora</taxon>
    </lineage>
</organism>
<accession>A0ABN7XRM8</accession>
<sequence length="41" mass="4790">KSEIPENSFNDFNMHCDDEEAVAKENEMDLEEETILDLESE</sequence>
<gene>
    <name evidence="1" type="ORF">GMARGA_LOCUS45814</name>
</gene>
<comment type="caution">
    <text evidence="1">The sequence shown here is derived from an EMBL/GenBank/DDBJ whole genome shotgun (WGS) entry which is preliminary data.</text>
</comment>
<dbReference type="Proteomes" id="UP000789901">
    <property type="component" value="Unassembled WGS sequence"/>
</dbReference>
<feature type="non-terminal residue" evidence="1">
    <location>
        <position position="1"/>
    </location>
</feature>
<evidence type="ECO:0000313" key="1">
    <source>
        <dbReference type="EMBL" id="CAG8856993.1"/>
    </source>
</evidence>
<evidence type="ECO:0000313" key="2">
    <source>
        <dbReference type="Proteomes" id="UP000789901"/>
    </source>
</evidence>
<keyword evidence="2" id="KW-1185">Reference proteome</keyword>
<dbReference type="EMBL" id="CAJVQB010166152">
    <property type="protein sequence ID" value="CAG8856993.1"/>
    <property type="molecule type" value="Genomic_DNA"/>
</dbReference>
<feature type="non-terminal residue" evidence="1">
    <location>
        <position position="41"/>
    </location>
</feature>
<protein>
    <submittedName>
        <fullName evidence="1">10030_t:CDS:1</fullName>
    </submittedName>
</protein>
<name>A0ABN7XRM8_GIGMA</name>